<dbReference type="GeneID" id="43327271"/>
<accession>F7XQ67</accession>
<evidence type="ECO:0000313" key="2">
    <source>
        <dbReference type="EMBL" id="AEH60431.1"/>
    </source>
</evidence>
<proteinExistence type="predicted"/>
<evidence type="ECO:0000313" key="3">
    <source>
        <dbReference type="Proteomes" id="UP000006622"/>
    </source>
</evidence>
<dbReference type="InterPro" id="IPR038770">
    <property type="entry name" value="Na+/solute_symporter_sf"/>
</dbReference>
<keyword evidence="1" id="KW-0812">Transmembrane</keyword>
<dbReference type="Gene3D" id="1.20.1530.20">
    <property type="match status" value="1"/>
</dbReference>
<gene>
    <name evidence="2" type="ordered locus">Mzhil_0564</name>
</gene>
<keyword evidence="1" id="KW-0472">Membrane</keyword>
<evidence type="ECO:0000256" key="1">
    <source>
        <dbReference type="SAM" id="Phobius"/>
    </source>
</evidence>
<name>F7XQ67_METZD</name>
<dbReference type="RefSeq" id="WP_013897870.1">
    <property type="nucleotide sequence ID" value="NC_015676.1"/>
</dbReference>
<protein>
    <submittedName>
        <fullName evidence="2">Sodium/hydrogen exchanger</fullName>
    </submittedName>
</protein>
<keyword evidence="1" id="KW-1133">Transmembrane helix</keyword>
<dbReference type="OrthoDB" id="12029at2157"/>
<reference evidence="2 3" key="1">
    <citation type="submission" date="2010-07" db="EMBL/GenBank/DDBJ databases">
        <title>The complete genome of Methanosalsum zhilinae DSM 4017.</title>
        <authorList>
            <consortium name="US DOE Joint Genome Institute (JGI-PGF)"/>
            <person name="Lucas S."/>
            <person name="Copeland A."/>
            <person name="Lapidus A."/>
            <person name="Glavina del Rio T."/>
            <person name="Dalin E."/>
            <person name="Tice H."/>
            <person name="Bruce D."/>
            <person name="Goodwin L."/>
            <person name="Pitluck S."/>
            <person name="Kyrpides N."/>
            <person name="Mavromatis K."/>
            <person name="Ovchinnikova G."/>
            <person name="Daligault H."/>
            <person name="Detter J.C."/>
            <person name="Han C."/>
            <person name="Tapia R."/>
            <person name="Larimer F."/>
            <person name="Land M."/>
            <person name="Hauser L."/>
            <person name="Markowitz V."/>
            <person name="Cheng J.-F."/>
            <person name="Hugenholtz P."/>
            <person name="Woyke T."/>
            <person name="Wu D."/>
            <person name="Spring S."/>
            <person name="Schueler E."/>
            <person name="Brambilla E."/>
            <person name="Klenk H.-P."/>
            <person name="Eisen J.A."/>
        </authorList>
    </citation>
    <scope>NUCLEOTIDE SEQUENCE [LARGE SCALE GENOMIC DNA]</scope>
    <source>
        <strain evidence="3">DSM 4017 / NBRC 107636 / OCM 62 / WeN5</strain>
    </source>
</reference>
<organism evidence="2 3">
    <name type="scientific">Methanosalsum zhilinae (strain DSM 4017 / NBRC 107636 / OCM 62 / WeN5)</name>
    <name type="common">Methanohalophilus zhilinae</name>
    <dbReference type="NCBI Taxonomy" id="679901"/>
    <lineage>
        <taxon>Archaea</taxon>
        <taxon>Methanobacteriati</taxon>
        <taxon>Methanobacteriota</taxon>
        <taxon>Stenosarchaea group</taxon>
        <taxon>Methanomicrobia</taxon>
        <taxon>Methanosarcinales</taxon>
        <taxon>Methanosarcinaceae</taxon>
        <taxon>Methanosalsum</taxon>
    </lineage>
</organism>
<dbReference type="KEGG" id="mzh:Mzhil_0564"/>
<dbReference type="Proteomes" id="UP000006622">
    <property type="component" value="Chromosome"/>
</dbReference>
<dbReference type="HOGENOM" id="CLU_3057201_0_0_2"/>
<keyword evidence="3" id="KW-1185">Reference proteome</keyword>
<sequence length="53" mass="5806">MEILLYLLVIIFLAKVFAELSERMGLSAILGGIATGVILGIYLVEPDNEILKE</sequence>
<feature type="transmembrane region" description="Helical" evidence="1">
    <location>
        <begin position="28"/>
        <end position="44"/>
    </location>
</feature>
<dbReference type="EMBL" id="CP002101">
    <property type="protein sequence ID" value="AEH60431.1"/>
    <property type="molecule type" value="Genomic_DNA"/>
</dbReference>
<dbReference type="AlphaFoldDB" id="F7XQ67"/>